<organism evidence="2 3">
    <name type="scientific">Polyplosphaeria fusca</name>
    <dbReference type="NCBI Taxonomy" id="682080"/>
    <lineage>
        <taxon>Eukaryota</taxon>
        <taxon>Fungi</taxon>
        <taxon>Dikarya</taxon>
        <taxon>Ascomycota</taxon>
        <taxon>Pezizomycotina</taxon>
        <taxon>Dothideomycetes</taxon>
        <taxon>Pleosporomycetidae</taxon>
        <taxon>Pleosporales</taxon>
        <taxon>Tetraplosphaeriaceae</taxon>
        <taxon>Polyplosphaeria</taxon>
    </lineage>
</organism>
<comment type="caution">
    <text evidence="2">The sequence shown here is derived from an EMBL/GenBank/DDBJ whole genome shotgun (WGS) entry which is preliminary data.</text>
</comment>
<gene>
    <name evidence="2" type="ORF">EJ04DRAFT_411683</name>
</gene>
<name>A0A9P4UYF7_9PLEO</name>
<dbReference type="Proteomes" id="UP000799444">
    <property type="component" value="Unassembled WGS sequence"/>
</dbReference>
<dbReference type="OrthoDB" id="2157530at2759"/>
<feature type="non-terminal residue" evidence="2">
    <location>
        <position position="1"/>
    </location>
</feature>
<keyword evidence="3" id="KW-1185">Reference proteome</keyword>
<protein>
    <recommendedName>
        <fullName evidence="1">Heterokaryon incompatibility domain-containing protein</fullName>
    </recommendedName>
</protein>
<accession>A0A9P4UYF7</accession>
<sequence length="129" mass="14727">WPRRLLCVSNLTSYAWQPGNVYNGVKEPQYNAITYTWGRWRLKDGEQPDTKSIPISINGDDWTIPRVDPKHFTTAEFENVIRATTTLQPNFRSPNNVEFVWLDIACIHQGDDPRSAAEIGRQAAIFHGA</sequence>
<feature type="domain" description="Heterokaryon incompatibility" evidence="1">
    <location>
        <begin position="30"/>
        <end position="129"/>
    </location>
</feature>
<dbReference type="AlphaFoldDB" id="A0A9P4UYF7"/>
<reference evidence="2" key="1">
    <citation type="journal article" date="2020" name="Stud. Mycol.">
        <title>101 Dothideomycetes genomes: a test case for predicting lifestyles and emergence of pathogens.</title>
        <authorList>
            <person name="Haridas S."/>
            <person name="Albert R."/>
            <person name="Binder M."/>
            <person name="Bloem J."/>
            <person name="Labutti K."/>
            <person name="Salamov A."/>
            <person name="Andreopoulos B."/>
            <person name="Baker S."/>
            <person name="Barry K."/>
            <person name="Bills G."/>
            <person name="Bluhm B."/>
            <person name="Cannon C."/>
            <person name="Castanera R."/>
            <person name="Culley D."/>
            <person name="Daum C."/>
            <person name="Ezra D."/>
            <person name="Gonzalez J."/>
            <person name="Henrissat B."/>
            <person name="Kuo A."/>
            <person name="Liang C."/>
            <person name="Lipzen A."/>
            <person name="Lutzoni F."/>
            <person name="Magnuson J."/>
            <person name="Mondo S."/>
            <person name="Nolan M."/>
            <person name="Ohm R."/>
            <person name="Pangilinan J."/>
            <person name="Park H.-J."/>
            <person name="Ramirez L."/>
            <person name="Alfaro M."/>
            <person name="Sun H."/>
            <person name="Tritt A."/>
            <person name="Yoshinaga Y."/>
            <person name="Zwiers L.-H."/>
            <person name="Turgeon B."/>
            <person name="Goodwin S."/>
            <person name="Spatafora J."/>
            <person name="Crous P."/>
            <person name="Grigoriev I."/>
        </authorList>
    </citation>
    <scope>NUCLEOTIDE SEQUENCE</scope>
    <source>
        <strain evidence="2">CBS 125425</strain>
    </source>
</reference>
<evidence type="ECO:0000313" key="2">
    <source>
        <dbReference type="EMBL" id="KAF2733137.1"/>
    </source>
</evidence>
<evidence type="ECO:0000259" key="1">
    <source>
        <dbReference type="Pfam" id="PF06985"/>
    </source>
</evidence>
<proteinExistence type="predicted"/>
<dbReference type="Pfam" id="PF06985">
    <property type="entry name" value="HET"/>
    <property type="match status" value="1"/>
</dbReference>
<dbReference type="InterPro" id="IPR010730">
    <property type="entry name" value="HET"/>
</dbReference>
<dbReference type="EMBL" id="ML996166">
    <property type="protein sequence ID" value="KAF2733137.1"/>
    <property type="molecule type" value="Genomic_DNA"/>
</dbReference>
<feature type="non-terminal residue" evidence="2">
    <location>
        <position position="129"/>
    </location>
</feature>
<evidence type="ECO:0000313" key="3">
    <source>
        <dbReference type="Proteomes" id="UP000799444"/>
    </source>
</evidence>